<organism evidence="2 3">
    <name type="scientific">Tolypocladium ophioglossoides (strain CBS 100239)</name>
    <name type="common">Snaketongue truffleclub</name>
    <name type="synonym">Elaphocordyceps ophioglossoides</name>
    <dbReference type="NCBI Taxonomy" id="1163406"/>
    <lineage>
        <taxon>Eukaryota</taxon>
        <taxon>Fungi</taxon>
        <taxon>Dikarya</taxon>
        <taxon>Ascomycota</taxon>
        <taxon>Pezizomycotina</taxon>
        <taxon>Sordariomycetes</taxon>
        <taxon>Hypocreomycetidae</taxon>
        <taxon>Hypocreales</taxon>
        <taxon>Ophiocordycipitaceae</taxon>
        <taxon>Tolypocladium</taxon>
    </lineage>
</organism>
<feature type="signal peptide" evidence="1">
    <location>
        <begin position="1"/>
        <end position="18"/>
    </location>
</feature>
<evidence type="ECO:0000256" key="1">
    <source>
        <dbReference type="SAM" id="SignalP"/>
    </source>
</evidence>
<dbReference type="EMBL" id="LFRF01000022">
    <property type="protein sequence ID" value="KND88958.1"/>
    <property type="molecule type" value="Genomic_DNA"/>
</dbReference>
<feature type="chain" id="PRO_5005544800" evidence="1">
    <location>
        <begin position="19"/>
        <end position="98"/>
    </location>
</feature>
<sequence length="98" mass="10052">MKAAIFAPFVLGIVGVCAMPSPDLVTVTDEVGHTFVGADKASLAVRGLEARCDCGLFCQSPHADCDPGACECAGNFGCWACGGRMQCQPGPGSGVWWA</sequence>
<keyword evidence="3" id="KW-1185">Reference proteome</keyword>
<dbReference type="Proteomes" id="UP000036947">
    <property type="component" value="Unassembled WGS sequence"/>
</dbReference>
<accession>A0A0L0N4C0</accession>
<gene>
    <name evidence="2" type="ORF">TOPH_06411</name>
</gene>
<proteinExistence type="predicted"/>
<protein>
    <submittedName>
        <fullName evidence="2">Uncharacterized protein</fullName>
    </submittedName>
</protein>
<evidence type="ECO:0000313" key="3">
    <source>
        <dbReference type="Proteomes" id="UP000036947"/>
    </source>
</evidence>
<dbReference type="AlphaFoldDB" id="A0A0L0N4C0"/>
<evidence type="ECO:0000313" key="2">
    <source>
        <dbReference type="EMBL" id="KND88958.1"/>
    </source>
</evidence>
<dbReference type="OrthoDB" id="5232040at2759"/>
<comment type="caution">
    <text evidence="2">The sequence shown here is derived from an EMBL/GenBank/DDBJ whole genome shotgun (WGS) entry which is preliminary data.</text>
</comment>
<reference evidence="2 3" key="1">
    <citation type="journal article" date="2015" name="BMC Genomics">
        <title>The genome of the truffle-parasite Tolypocladium ophioglossoides and the evolution of antifungal peptaibiotics.</title>
        <authorList>
            <person name="Quandt C.A."/>
            <person name="Bushley K.E."/>
            <person name="Spatafora J.W."/>
        </authorList>
    </citation>
    <scope>NUCLEOTIDE SEQUENCE [LARGE SCALE GENOMIC DNA]</scope>
    <source>
        <strain evidence="2 3">CBS 100239</strain>
    </source>
</reference>
<name>A0A0L0N4C0_TOLOC</name>
<keyword evidence="1" id="KW-0732">Signal</keyword>